<protein>
    <submittedName>
        <fullName evidence="2">Uncharacterized protein</fullName>
    </submittedName>
</protein>
<reference evidence="3" key="1">
    <citation type="submission" date="2017-09" db="EMBL/GenBank/DDBJ databases">
        <title>Depth-based differentiation of microbial function through sediment-hosted aquifers and enrichment of novel symbionts in the deep terrestrial subsurface.</title>
        <authorList>
            <person name="Probst A.J."/>
            <person name="Ladd B."/>
            <person name="Jarett J.K."/>
            <person name="Geller-Mcgrath D.E."/>
            <person name="Sieber C.M.K."/>
            <person name="Emerson J.B."/>
            <person name="Anantharaman K."/>
            <person name="Thomas B.C."/>
            <person name="Malmstrom R."/>
            <person name="Stieglmeier M."/>
            <person name="Klingl A."/>
            <person name="Woyke T."/>
            <person name="Ryan C.M."/>
            <person name="Banfield J.F."/>
        </authorList>
    </citation>
    <scope>NUCLEOTIDE SEQUENCE [LARGE SCALE GENOMIC DNA]</scope>
</reference>
<keyword evidence="1" id="KW-1133">Transmembrane helix</keyword>
<dbReference type="Proteomes" id="UP000228568">
    <property type="component" value="Unassembled WGS sequence"/>
</dbReference>
<evidence type="ECO:0000313" key="2">
    <source>
        <dbReference type="EMBL" id="PIZ95177.1"/>
    </source>
</evidence>
<feature type="transmembrane region" description="Helical" evidence="1">
    <location>
        <begin position="12"/>
        <end position="31"/>
    </location>
</feature>
<evidence type="ECO:0000256" key="1">
    <source>
        <dbReference type="SAM" id="Phobius"/>
    </source>
</evidence>
<evidence type="ECO:0000313" key="3">
    <source>
        <dbReference type="Proteomes" id="UP000228568"/>
    </source>
</evidence>
<comment type="caution">
    <text evidence="2">The sequence shown here is derived from an EMBL/GenBank/DDBJ whole genome shotgun (WGS) entry which is preliminary data.</text>
</comment>
<name>A0A2M7V8R1_9BACT</name>
<accession>A0A2M7V8R1</accession>
<organism evidence="2 3">
    <name type="scientific">Candidatus Magasanikbacteria bacterium CG_4_10_14_0_2_um_filter_37_12</name>
    <dbReference type="NCBI Taxonomy" id="1974637"/>
    <lineage>
        <taxon>Bacteria</taxon>
        <taxon>Candidatus Magasanikiibacteriota</taxon>
    </lineage>
</organism>
<keyword evidence="1" id="KW-0472">Membrane</keyword>
<dbReference type="EMBL" id="PFPK01000018">
    <property type="protein sequence ID" value="PIZ95177.1"/>
    <property type="molecule type" value="Genomic_DNA"/>
</dbReference>
<proteinExistence type="predicted"/>
<gene>
    <name evidence="2" type="ORF">COX81_01375</name>
</gene>
<keyword evidence="1" id="KW-0812">Transmembrane</keyword>
<dbReference type="AlphaFoldDB" id="A0A2M7V8R1"/>
<sequence length="127" mass="14303">MNTMNKRGFSNILVVILFLSTIAGVAGYFIFLKKQTTTPTTISTPTNNITQKTISIDNSYSDSELPSLTADKKDIIFDNRVLLSIDHNAIFDWFKTKSQLCDGYNLTSATDRKEFCENKASFRQKSS</sequence>